<dbReference type="Pfam" id="PF00933">
    <property type="entry name" value="Glyco_hydro_3"/>
    <property type="match status" value="1"/>
</dbReference>
<dbReference type="InterPro" id="IPR044993">
    <property type="entry name" value="BXL"/>
</dbReference>
<evidence type="ECO:0000313" key="5">
    <source>
        <dbReference type="EMBL" id="MEF3079846.1"/>
    </source>
</evidence>
<dbReference type="InterPro" id="IPR036962">
    <property type="entry name" value="Glyco_hydro_3_N_sf"/>
</dbReference>
<dbReference type="InterPro" id="IPR026891">
    <property type="entry name" value="Fn3-like"/>
</dbReference>
<dbReference type="PANTHER" id="PTHR42721:SF3">
    <property type="entry name" value="BETA-D-XYLOSIDASE 5-RELATED"/>
    <property type="match status" value="1"/>
</dbReference>
<dbReference type="SMART" id="SM01217">
    <property type="entry name" value="Fn3_like"/>
    <property type="match status" value="1"/>
</dbReference>
<dbReference type="Gene3D" id="3.20.20.300">
    <property type="entry name" value="Glycoside hydrolase, family 3, N-terminal domain"/>
    <property type="match status" value="1"/>
</dbReference>
<gene>
    <name evidence="5" type="ORF">V1468_12580</name>
</gene>
<dbReference type="Gene3D" id="2.60.40.10">
    <property type="entry name" value="Immunoglobulins"/>
    <property type="match status" value="1"/>
</dbReference>
<dbReference type="SUPFAM" id="SSF51445">
    <property type="entry name" value="(Trans)glycosidases"/>
    <property type="match status" value="1"/>
</dbReference>
<accession>A0ABU7W7B6</accession>
<feature type="domain" description="Fibronectin type III-like" evidence="4">
    <location>
        <begin position="666"/>
        <end position="735"/>
    </location>
</feature>
<reference evidence="5 6" key="1">
    <citation type="submission" date="2024-02" db="EMBL/GenBank/DDBJ databases">
        <title>Winogradskyella poriferorum JCM 12885.</title>
        <authorList>
            <person name="Zhang D.-F."/>
            <person name="Fu Z.-Y."/>
        </authorList>
    </citation>
    <scope>NUCLEOTIDE SEQUENCE [LARGE SCALE GENOMIC DNA]</scope>
    <source>
        <strain evidence="5 6">JCM 12885</strain>
    </source>
</reference>
<evidence type="ECO:0000256" key="3">
    <source>
        <dbReference type="ARBA" id="ARBA00022801"/>
    </source>
</evidence>
<evidence type="ECO:0000256" key="2">
    <source>
        <dbReference type="ARBA" id="ARBA00022729"/>
    </source>
</evidence>
<dbReference type="InterPro" id="IPR017853">
    <property type="entry name" value="GH"/>
</dbReference>
<dbReference type="SUPFAM" id="SSF52279">
    <property type="entry name" value="Beta-D-glucan exohydrolase, C-terminal domain"/>
    <property type="match status" value="1"/>
</dbReference>
<dbReference type="PROSITE" id="PS51257">
    <property type="entry name" value="PROKAR_LIPOPROTEIN"/>
    <property type="match status" value="1"/>
</dbReference>
<name>A0ABU7W7B6_9FLAO</name>
<dbReference type="PANTHER" id="PTHR42721">
    <property type="entry name" value="SUGAR HYDROLASE-RELATED"/>
    <property type="match status" value="1"/>
</dbReference>
<dbReference type="EMBL" id="JAZHOU010000004">
    <property type="protein sequence ID" value="MEF3079846.1"/>
    <property type="molecule type" value="Genomic_DNA"/>
</dbReference>
<dbReference type="InterPro" id="IPR002772">
    <property type="entry name" value="Glyco_hydro_3_C"/>
</dbReference>
<keyword evidence="2" id="KW-0732">Signal</keyword>
<protein>
    <submittedName>
        <fullName evidence="5">Glycoside hydrolase family 3 N-terminal domain-containing protein</fullName>
    </submittedName>
</protein>
<keyword evidence="6" id="KW-1185">Reference proteome</keyword>
<evidence type="ECO:0000256" key="1">
    <source>
        <dbReference type="ARBA" id="ARBA00005336"/>
    </source>
</evidence>
<dbReference type="InterPro" id="IPR013783">
    <property type="entry name" value="Ig-like_fold"/>
</dbReference>
<dbReference type="Gene3D" id="3.40.50.1700">
    <property type="entry name" value="Glycoside hydrolase family 3 C-terminal domain"/>
    <property type="match status" value="1"/>
</dbReference>
<evidence type="ECO:0000259" key="4">
    <source>
        <dbReference type="SMART" id="SM01217"/>
    </source>
</evidence>
<comment type="caution">
    <text evidence="5">The sequence shown here is derived from an EMBL/GenBank/DDBJ whole genome shotgun (WGS) entry which is preliminary data.</text>
</comment>
<dbReference type="InterPro" id="IPR036881">
    <property type="entry name" value="Glyco_hydro_3_C_sf"/>
</dbReference>
<dbReference type="RefSeq" id="WP_331810578.1">
    <property type="nucleotide sequence ID" value="NZ_JAZHOU010000004.1"/>
</dbReference>
<comment type="similarity">
    <text evidence="1">Belongs to the glycosyl hydrolase 3 family.</text>
</comment>
<dbReference type="Pfam" id="PF01915">
    <property type="entry name" value="Glyco_hydro_3_C"/>
    <property type="match status" value="1"/>
</dbReference>
<keyword evidence="3 5" id="KW-0378">Hydrolase</keyword>
<dbReference type="PRINTS" id="PR00133">
    <property type="entry name" value="GLHYDRLASE3"/>
</dbReference>
<proteinExistence type="inferred from homology"/>
<dbReference type="GO" id="GO:0016787">
    <property type="term" value="F:hydrolase activity"/>
    <property type="evidence" value="ECO:0007669"/>
    <property type="project" value="UniProtKB-KW"/>
</dbReference>
<dbReference type="Pfam" id="PF14310">
    <property type="entry name" value="Fn3-like"/>
    <property type="match status" value="1"/>
</dbReference>
<dbReference type="InterPro" id="IPR001764">
    <property type="entry name" value="Glyco_hydro_3_N"/>
</dbReference>
<sequence length="754" mass="83301">MKASNFLLALLGVMLFFSCENTKSNKKINDKEVQSLHEAKFPFYDTSLSMEERIQDLISRLTLEEKADQMMHNTSAIERLDIPPYSYWNEALHGVARSGVATVFPQAIGLAATFDDDLTFRVSSAISDEARAMHNVAKEKGYHKQYGGLTFWTPNINIFRDPRWGRGQETYGEDPYLTSVIGKSFVMGLQGDNPDYLKTAACAKHYAVHSGPEELRHEFNAVSSKKDLWETYLPAFEVLVKEANVEAIMCAYNSTNGEPCCANKYLIQDVLLDEWNFKGHVLSDCWAIVDFYTPKGEGGHGVTKTQAEASAMAVKHGVSLNCGDSYLEGLPEAVKQGFITEAEIDEKLAILLRTRFRLGLFDPPKSNPYDDISEDVINSDAHRDLAREVAQKSIVLLKNNGVLPVKNDLSKYFITGPVAIDTEVLLGNYYGVNPKMVTIMEGIAGAISPASQLQYRMGAMLTVPKENPLDYATGNASNSDVTFVALGISGLIEGEEGASIASKTKGDRLDYNLPKSQIDYLKGLRKAADKDPNNKKPIISIITGGSPMNLAEVEELSDAVLLVWYPGEEGGNAIADVLFGKISPSGKLPITFPKSLDQLPDYEDYSMIGRTYKYMDSDPMYPFGYGLSYTTFKYSNVNLSSKSISKNSTITLSVDVTNDGDVDSDEVVQLYITDVEASFRVPNSQLKAFKRVSIKSGETKKIEFKLTSEMFEVVNELGEKVLEPGEFKVYVGGSSPMARSKELGIDIEEITLKI</sequence>
<evidence type="ECO:0000313" key="6">
    <source>
        <dbReference type="Proteomes" id="UP001356704"/>
    </source>
</evidence>
<organism evidence="5 6">
    <name type="scientific">Winogradskyella poriferorum</name>
    <dbReference type="NCBI Taxonomy" id="307627"/>
    <lineage>
        <taxon>Bacteria</taxon>
        <taxon>Pseudomonadati</taxon>
        <taxon>Bacteroidota</taxon>
        <taxon>Flavobacteriia</taxon>
        <taxon>Flavobacteriales</taxon>
        <taxon>Flavobacteriaceae</taxon>
        <taxon>Winogradskyella</taxon>
    </lineage>
</organism>
<dbReference type="Proteomes" id="UP001356704">
    <property type="component" value="Unassembled WGS sequence"/>
</dbReference>